<feature type="compositionally biased region" description="Basic and acidic residues" evidence="1">
    <location>
        <begin position="1"/>
        <end position="11"/>
    </location>
</feature>
<evidence type="ECO:0000256" key="1">
    <source>
        <dbReference type="SAM" id="MobiDB-lite"/>
    </source>
</evidence>
<accession>A0A9D1WJU8</accession>
<reference evidence="2" key="2">
    <citation type="submission" date="2021-04" db="EMBL/GenBank/DDBJ databases">
        <authorList>
            <person name="Gilroy R."/>
        </authorList>
    </citation>
    <scope>NUCLEOTIDE SEQUENCE</scope>
    <source>
        <strain evidence="2">ChiSjej1B19-8411</strain>
    </source>
</reference>
<organism evidence="2 3">
    <name type="scientific">Candidatus Blautia gallistercoris</name>
    <dbReference type="NCBI Taxonomy" id="2838490"/>
    <lineage>
        <taxon>Bacteria</taxon>
        <taxon>Bacillati</taxon>
        <taxon>Bacillota</taxon>
        <taxon>Clostridia</taxon>
        <taxon>Lachnospirales</taxon>
        <taxon>Lachnospiraceae</taxon>
        <taxon>Blautia</taxon>
    </lineage>
</organism>
<dbReference type="EMBL" id="DXEX01000263">
    <property type="protein sequence ID" value="HIX60496.1"/>
    <property type="molecule type" value="Genomic_DNA"/>
</dbReference>
<reference evidence="2" key="1">
    <citation type="journal article" date="2021" name="PeerJ">
        <title>Extensive microbial diversity within the chicken gut microbiome revealed by metagenomics and culture.</title>
        <authorList>
            <person name="Gilroy R."/>
            <person name="Ravi A."/>
            <person name="Getino M."/>
            <person name="Pursley I."/>
            <person name="Horton D.L."/>
            <person name="Alikhan N.F."/>
            <person name="Baker D."/>
            <person name="Gharbi K."/>
            <person name="Hall N."/>
            <person name="Watson M."/>
            <person name="Adriaenssens E.M."/>
            <person name="Foster-Nyarko E."/>
            <person name="Jarju S."/>
            <person name="Secka A."/>
            <person name="Antonio M."/>
            <person name="Oren A."/>
            <person name="Chaudhuri R.R."/>
            <person name="La Ragione R."/>
            <person name="Hildebrand F."/>
            <person name="Pallen M.J."/>
        </authorList>
    </citation>
    <scope>NUCLEOTIDE SEQUENCE</scope>
    <source>
        <strain evidence="2">ChiSjej1B19-8411</strain>
    </source>
</reference>
<gene>
    <name evidence="2" type="ORF">IAA45_12405</name>
</gene>
<dbReference type="Pfam" id="PF20069">
    <property type="entry name" value="DUF6465"/>
    <property type="match status" value="1"/>
</dbReference>
<evidence type="ECO:0000313" key="2">
    <source>
        <dbReference type="EMBL" id="HIX60496.1"/>
    </source>
</evidence>
<dbReference type="AlphaFoldDB" id="A0A9D1WJU8"/>
<comment type="caution">
    <text evidence="2">The sequence shown here is derived from an EMBL/GenBank/DDBJ whole genome shotgun (WGS) entry which is preliminary data.</text>
</comment>
<feature type="compositionally biased region" description="Low complexity" evidence="1">
    <location>
        <begin position="12"/>
        <end position="27"/>
    </location>
</feature>
<dbReference type="Proteomes" id="UP000886817">
    <property type="component" value="Unassembled WGS sequence"/>
</dbReference>
<evidence type="ECO:0000313" key="3">
    <source>
        <dbReference type="Proteomes" id="UP000886817"/>
    </source>
</evidence>
<name>A0A9D1WJU8_9FIRM</name>
<protein>
    <submittedName>
        <fullName evidence="2">Uncharacterized protein</fullName>
    </submittedName>
</protein>
<feature type="region of interest" description="Disordered" evidence="1">
    <location>
        <begin position="1"/>
        <end position="68"/>
    </location>
</feature>
<dbReference type="InterPro" id="IPR046313">
    <property type="entry name" value="DUF6465"/>
</dbReference>
<feature type="compositionally biased region" description="Basic and acidic residues" evidence="1">
    <location>
        <begin position="28"/>
        <end position="42"/>
    </location>
</feature>
<proteinExistence type="predicted"/>
<sequence>MRTTKKAETKATETAATANVETPVETAPVEKAEKTPAKETKKTTRKTTATKKSAAAKTTAAKRTTRKKAHVVNQEVYIQFWGKEVYAKDVVDRIKNIWETDMGRKPEELLDLKVYIKPEENGAHYVINGEITGFIGL</sequence>
<feature type="compositionally biased region" description="Low complexity" evidence="1">
    <location>
        <begin position="50"/>
        <end position="62"/>
    </location>
</feature>